<dbReference type="PANTHER" id="PTHR30086:SF20">
    <property type="entry name" value="ARGININE EXPORTER PROTEIN ARGO-RELATED"/>
    <property type="match status" value="1"/>
</dbReference>
<feature type="transmembrane region" description="Helical" evidence="6">
    <location>
        <begin position="20"/>
        <end position="43"/>
    </location>
</feature>
<sequence>MIAFGMHGFALVLTRRPNVVSWLFDAGILALVCHGLLALRSVLRAGQPDIATSGTTASLRRTLLVVASVSLINPVSWIDTVLVIPAVMAGRTGVACRAVVAGAVTASLIWFLVLTYGTRTCRSFFEHRASMQVLDGTVALLMLSLAAHLVLMGA</sequence>
<evidence type="ECO:0000256" key="5">
    <source>
        <dbReference type="ARBA" id="ARBA00023136"/>
    </source>
</evidence>
<dbReference type="EMBL" id="VOMC01000113">
    <property type="protein sequence ID" value="NVI09668.1"/>
    <property type="molecule type" value="Genomic_DNA"/>
</dbReference>
<evidence type="ECO:0000256" key="6">
    <source>
        <dbReference type="SAM" id="Phobius"/>
    </source>
</evidence>
<dbReference type="Proteomes" id="UP000821598">
    <property type="component" value="Unassembled WGS sequence"/>
</dbReference>
<keyword evidence="4 6" id="KW-1133">Transmembrane helix</keyword>
<keyword evidence="2" id="KW-1003">Cell membrane</keyword>
<evidence type="ECO:0000313" key="8">
    <source>
        <dbReference type="Proteomes" id="UP000821598"/>
    </source>
</evidence>
<proteinExistence type="predicted"/>
<dbReference type="PANTHER" id="PTHR30086">
    <property type="entry name" value="ARGININE EXPORTER PROTEIN ARGO"/>
    <property type="match status" value="1"/>
</dbReference>
<feature type="transmembrane region" description="Helical" evidence="6">
    <location>
        <begin position="63"/>
        <end position="86"/>
    </location>
</feature>
<comment type="caution">
    <text evidence="7">The sequence shown here is derived from an EMBL/GenBank/DDBJ whole genome shotgun (WGS) entry which is preliminary data.</text>
</comment>
<accession>A0ABX2NYP9</accession>
<name>A0ABX2NYP9_9BURK</name>
<feature type="transmembrane region" description="Helical" evidence="6">
    <location>
        <begin position="129"/>
        <end position="151"/>
    </location>
</feature>
<dbReference type="Pfam" id="PF01810">
    <property type="entry name" value="LysE"/>
    <property type="match status" value="1"/>
</dbReference>
<reference evidence="7 8" key="1">
    <citation type="submission" date="2019-08" db="EMBL/GenBank/DDBJ databases">
        <title>Paraburkholderia simonii sp. nov. and P. youngii sp. nov. Brazilian and Mexican Mimosa-associated rhizobia.</title>
        <authorList>
            <person name="Mavima L."/>
            <person name="Beukes C.W."/>
            <person name="Palmer M."/>
            <person name="De Meyer S.E."/>
            <person name="James E.K."/>
            <person name="Maluk M."/>
            <person name="Avontuur J.R."/>
            <person name="Chan W.Y."/>
            <person name="Venter S.N."/>
            <person name="Steenkamp E.T."/>
        </authorList>
    </citation>
    <scope>NUCLEOTIDE SEQUENCE [LARGE SCALE GENOMIC DNA]</scope>
    <source>
        <strain evidence="7 8">JPY454</strain>
    </source>
</reference>
<evidence type="ECO:0000256" key="2">
    <source>
        <dbReference type="ARBA" id="ARBA00022475"/>
    </source>
</evidence>
<dbReference type="InterPro" id="IPR001123">
    <property type="entry name" value="LeuE-type"/>
</dbReference>
<gene>
    <name evidence="7" type="ORF">FSB64_40025</name>
</gene>
<feature type="transmembrane region" description="Helical" evidence="6">
    <location>
        <begin position="98"/>
        <end position="117"/>
    </location>
</feature>
<comment type="subcellular location">
    <subcellularLocation>
        <location evidence="1">Cell membrane</location>
        <topology evidence="1">Multi-pass membrane protein</topology>
    </subcellularLocation>
</comment>
<evidence type="ECO:0000256" key="4">
    <source>
        <dbReference type="ARBA" id="ARBA00022989"/>
    </source>
</evidence>
<keyword evidence="3 6" id="KW-0812">Transmembrane</keyword>
<evidence type="ECO:0000313" key="7">
    <source>
        <dbReference type="EMBL" id="NVI09668.1"/>
    </source>
</evidence>
<keyword evidence="8" id="KW-1185">Reference proteome</keyword>
<evidence type="ECO:0000256" key="3">
    <source>
        <dbReference type="ARBA" id="ARBA00022692"/>
    </source>
</evidence>
<protein>
    <submittedName>
        <fullName evidence="7">Lysine transporter LysE</fullName>
    </submittedName>
</protein>
<organism evidence="7 8">
    <name type="scientific">Paraburkholderia youngii</name>
    <dbReference type="NCBI Taxonomy" id="2782701"/>
    <lineage>
        <taxon>Bacteria</taxon>
        <taxon>Pseudomonadati</taxon>
        <taxon>Pseudomonadota</taxon>
        <taxon>Betaproteobacteria</taxon>
        <taxon>Burkholderiales</taxon>
        <taxon>Burkholderiaceae</taxon>
        <taxon>Paraburkholderia</taxon>
    </lineage>
</organism>
<keyword evidence="5 6" id="KW-0472">Membrane</keyword>
<evidence type="ECO:0000256" key="1">
    <source>
        <dbReference type="ARBA" id="ARBA00004651"/>
    </source>
</evidence>